<reference evidence="8" key="1">
    <citation type="journal article" date="2019" name="Int. J. Syst. Evol. Microbiol.">
        <title>The Global Catalogue of Microorganisms (GCM) 10K type strain sequencing project: providing services to taxonomists for standard genome sequencing and annotation.</title>
        <authorList>
            <consortium name="The Broad Institute Genomics Platform"/>
            <consortium name="The Broad Institute Genome Sequencing Center for Infectious Disease"/>
            <person name="Wu L."/>
            <person name="Ma J."/>
        </authorList>
    </citation>
    <scope>NUCLEOTIDE SEQUENCE [LARGE SCALE GENOMIC DNA]</scope>
    <source>
        <strain evidence="8">JCM 17810</strain>
    </source>
</reference>
<sequence length="552" mass="59867">MLRRTITRLAASAGALSMMAAIGACAGGAAPAGGGVAAGDTGEPLDGGTIVYGHQQEPECVFGGWIEQGYLSYQVLDNLVSLNEDHEPVPWLAQAWEVSDDGLTWTFTLMDGVTFTDGTDLTAEAVAYNFDHWIDGGNSTARAWLQPYFDAAEAVDERTLRIHLSAPYPRLSANLAQPYFGIQSAHALQTRSDEENCAAPIGSGAFVVEEWNRGQNILLVRNEEYTSWPANARHGGPAIVERVDWQFVPDPTTRTASLRSGETDAVYDVPAIEWEPLGDAGFERLKFVTPGRPQQISFTTTQGPFADQGVRQAFAYSLDREQIVETIGQGLIPYEGNGAVSQATPGYSQEAADAYSYDPARANTLLDEAGWSERDDAGYRARDGQRLHVVIPYGAGSIVNADGAAILQGVQQQAKAVGFDVELVPVPRAASLAGAYSTAEERDASVGYWTSVNAGILWINWRPSTEERPNGSNSAFYNDPELAQLILEANSEANRERQHALYREAQQYIADRALSIGLYPRLSTLAVAPDLRDVWQEHSQGGPVFHDAYFVG</sequence>
<dbReference type="PANTHER" id="PTHR30290">
    <property type="entry name" value="PERIPLASMIC BINDING COMPONENT OF ABC TRANSPORTER"/>
    <property type="match status" value="1"/>
</dbReference>
<evidence type="ECO:0000256" key="2">
    <source>
        <dbReference type="ARBA" id="ARBA00005695"/>
    </source>
</evidence>
<dbReference type="RefSeq" id="WP_345216033.1">
    <property type="nucleotide sequence ID" value="NZ_BAABGN010000008.1"/>
</dbReference>
<feature type="chain" id="PRO_5046021569" evidence="5">
    <location>
        <begin position="27"/>
        <end position="552"/>
    </location>
</feature>
<evidence type="ECO:0000256" key="5">
    <source>
        <dbReference type="SAM" id="SignalP"/>
    </source>
</evidence>
<comment type="caution">
    <text evidence="7">The sequence shown here is derived from an EMBL/GenBank/DDBJ whole genome shotgun (WGS) entry which is preliminary data.</text>
</comment>
<evidence type="ECO:0000256" key="3">
    <source>
        <dbReference type="ARBA" id="ARBA00022448"/>
    </source>
</evidence>
<dbReference type="Gene3D" id="3.10.105.10">
    <property type="entry name" value="Dipeptide-binding Protein, Domain 3"/>
    <property type="match status" value="1"/>
</dbReference>
<gene>
    <name evidence="7" type="ORF">GCM10023169_19160</name>
</gene>
<dbReference type="Pfam" id="PF00496">
    <property type="entry name" value="SBP_bac_5"/>
    <property type="match status" value="1"/>
</dbReference>
<comment type="similarity">
    <text evidence="2">Belongs to the bacterial solute-binding protein 5 family.</text>
</comment>
<evidence type="ECO:0000313" key="7">
    <source>
        <dbReference type="EMBL" id="GAA4423469.1"/>
    </source>
</evidence>
<keyword evidence="4 5" id="KW-0732">Signal</keyword>
<organism evidence="7 8">
    <name type="scientific">Georgenia halophila</name>
    <dbReference type="NCBI Taxonomy" id="620889"/>
    <lineage>
        <taxon>Bacteria</taxon>
        <taxon>Bacillati</taxon>
        <taxon>Actinomycetota</taxon>
        <taxon>Actinomycetes</taxon>
        <taxon>Micrococcales</taxon>
        <taxon>Bogoriellaceae</taxon>
        <taxon>Georgenia</taxon>
    </lineage>
</organism>
<dbReference type="InterPro" id="IPR000914">
    <property type="entry name" value="SBP_5_dom"/>
</dbReference>
<evidence type="ECO:0000259" key="6">
    <source>
        <dbReference type="Pfam" id="PF00496"/>
    </source>
</evidence>
<dbReference type="PROSITE" id="PS51257">
    <property type="entry name" value="PROKAR_LIPOPROTEIN"/>
    <property type="match status" value="1"/>
</dbReference>
<name>A0ABP8L7A0_9MICO</name>
<feature type="domain" description="Solute-binding protein family 5" evidence="6">
    <location>
        <begin position="87"/>
        <end position="452"/>
    </location>
</feature>
<accession>A0ABP8L7A0</accession>
<dbReference type="InterPro" id="IPR030678">
    <property type="entry name" value="Peptide/Ni-bd"/>
</dbReference>
<protein>
    <submittedName>
        <fullName evidence="7">ABC transporter substrate-binding protein</fullName>
    </submittedName>
</protein>
<feature type="signal peptide" evidence="5">
    <location>
        <begin position="1"/>
        <end position="26"/>
    </location>
</feature>
<dbReference type="PANTHER" id="PTHR30290:SF10">
    <property type="entry name" value="PERIPLASMIC OLIGOPEPTIDE-BINDING PROTEIN-RELATED"/>
    <property type="match status" value="1"/>
</dbReference>
<evidence type="ECO:0000256" key="1">
    <source>
        <dbReference type="ARBA" id="ARBA00004196"/>
    </source>
</evidence>
<dbReference type="PIRSF" id="PIRSF002741">
    <property type="entry name" value="MppA"/>
    <property type="match status" value="1"/>
</dbReference>
<keyword evidence="8" id="KW-1185">Reference proteome</keyword>
<dbReference type="InterPro" id="IPR039424">
    <property type="entry name" value="SBP_5"/>
</dbReference>
<dbReference type="EMBL" id="BAABGN010000008">
    <property type="protein sequence ID" value="GAA4423469.1"/>
    <property type="molecule type" value="Genomic_DNA"/>
</dbReference>
<proteinExistence type="inferred from homology"/>
<evidence type="ECO:0000313" key="8">
    <source>
        <dbReference type="Proteomes" id="UP001500622"/>
    </source>
</evidence>
<dbReference type="CDD" id="cd08492">
    <property type="entry name" value="PBP2_NikA_DppA_OppA_like_15"/>
    <property type="match status" value="1"/>
</dbReference>
<dbReference type="Proteomes" id="UP001500622">
    <property type="component" value="Unassembled WGS sequence"/>
</dbReference>
<keyword evidence="3" id="KW-0813">Transport</keyword>
<evidence type="ECO:0000256" key="4">
    <source>
        <dbReference type="ARBA" id="ARBA00022729"/>
    </source>
</evidence>
<comment type="subcellular location">
    <subcellularLocation>
        <location evidence="1">Cell envelope</location>
    </subcellularLocation>
</comment>
<dbReference type="Gene3D" id="3.40.190.10">
    <property type="entry name" value="Periplasmic binding protein-like II"/>
    <property type="match status" value="1"/>
</dbReference>
<dbReference type="SUPFAM" id="SSF53850">
    <property type="entry name" value="Periplasmic binding protein-like II"/>
    <property type="match status" value="1"/>
</dbReference>